<dbReference type="Pfam" id="PF00072">
    <property type="entry name" value="Response_reg"/>
    <property type="match status" value="1"/>
</dbReference>
<dbReference type="InterPro" id="IPR016032">
    <property type="entry name" value="Sig_transdc_resp-reg_C-effctor"/>
</dbReference>
<organism evidence="8 9">
    <name type="scientific">Lysinibacillus capsici</name>
    <dbReference type="NCBI Taxonomy" id="2115968"/>
    <lineage>
        <taxon>Bacteria</taxon>
        <taxon>Bacillati</taxon>
        <taxon>Bacillota</taxon>
        <taxon>Bacilli</taxon>
        <taxon>Bacillales</taxon>
        <taxon>Bacillaceae</taxon>
        <taxon>Lysinibacillus</taxon>
    </lineage>
</organism>
<evidence type="ECO:0000259" key="7">
    <source>
        <dbReference type="PROSITE" id="PS50110"/>
    </source>
</evidence>
<proteinExistence type="predicted"/>
<dbReference type="GO" id="GO:0003677">
    <property type="term" value="F:DNA binding"/>
    <property type="evidence" value="ECO:0007669"/>
    <property type="project" value="UniProtKB-KW"/>
</dbReference>
<keyword evidence="3" id="KW-0805">Transcription regulation</keyword>
<gene>
    <name evidence="8" type="primary">mrkE</name>
    <name evidence="8" type="ORF">NCTC7582_00392</name>
</gene>
<dbReference type="InterPro" id="IPR051677">
    <property type="entry name" value="AfsR-DnrI-RedD_regulator"/>
</dbReference>
<dbReference type="Gene3D" id="3.40.50.2300">
    <property type="match status" value="1"/>
</dbReference>
<evidence type="ECO:0000313" key="9">
    <source>
        <dbReference type="Proteomes" id="UP000251431"/>
    </source>
</evidence>
<protein>
    <submittedName>
        <fullName evidence="8">Response regulator receiver and SARP domain-containing protein</fullName>
    </submittedName>
</protein>
<dbReference type="PROSITE" id="PS50110">
    <property type="entry name" value="RESPONSE_REGULATORY"/>
    <property type="match status" value="1"/>
</dbReference>
<accession>A0A2X0XFT2</accession>
<sequence length="369" mass="43645">MNIIIVDDEKMAIDVLTIMLKRLTQFKIDIKGAFTNAADALHFLEKDTVNLIFLDIEMIEMHGIQVAEQLLQKYPSLQIVFVTAHAQFAVDAFEVEATDYLLKPVHEKRLVNALVKAQKKMQLQVEARPVSKENFIYAHTLGSFYLLDAKQEVIKWRTRKTRELFLYLWFHHKKPMMSVVIIEELWPNIDFERATSNLHTTIYQLRKLLKENGMQDSIQLINNHYQLNVEIKSDFDYLNQLLEQSTHDESSIQQLLNCYEGDFLAEEEYFWAIQMRLRLKQSVLHVLETYIAHSKSVNSLLKYNCLQKLLELDEFNEKYMFLLLNFLITQNKKQECTKCYEAIQEKLAEIHMPIPENIHKIYNEYMSKV</sequence>
<dbReference type="RefSeq" id="WP_112116433.1">
    <property type="nucleotide sequence ID" value="NZ_UAQE01000001.1"/>
</dbReference>
<dbReference type="InterPro" id="IPR011006">
    <property type="entry name" value="CheY-like_superfamily"/>
</dbReference>
<evidence type="ECO:0000313" key="8">
    <source>
        <dbReference type="EMBL" id="SPT96143.1"/>
    </source>
</evidence>
<dbReference type="GO" id="GO:0006355">
    <property type="term" value="P:regulation of DNA-templated transcription"/>
    <property type="evidence" value="ECO:0007669"/>
    <property type="project" value="InterPro"/>
</dbReference>
<name>A0A2X0XFT2_9BACI</name>
<evidence type="ECO:0000256" key="5">
    <source>
        <dbReference type="ARBA" id="ARBA00023163"/>
    </source>
</evidence>
<reference evidence="8 9" key="1">
    <citation type="submission" date="2018-06" db="EMBL/GenBank/DDBJ databases">
        <authorList>
            <consortium name="Pathogen Informatics"/>
            <person name="Doyle S."/>
        </authorList>
    </citation>
    <scope>NUCLEOTIDE SEQUENCE [LARGE SCALE GENOMIC DNA]</scope>
    <source>
        <strain evidence="8 9">NCTC7582</strain>
    </source>
</reference>
<dbReference type="Gene3D" id="1.10.10.10">
    <property type="entry name" value="Winged helix-like DNA-binding domain superfamily/Winged helix DNA-binding domain"/>
    <property type="match status" value="1"/>
</dbReference>
<feature type="modified residue" description="4-aspartylphosphate" evidence="6">
    <location>
        <position position="55"/>
    </location>
</feature>
<keyword evidence="5" id="KW-0804">Transcription</keyword>
<evidence type="ECO:0000256" key="1">
    <source>
        <dbReference type="ARBA" id="ARBA00004496"/>
    </source>
</evidence>
<dbReference type="SUPFAM" id="SSF46894">
    <property type="entry name" value="C-terminal effector domain of the bipartite response regulators"/>
    <property type="match status" value="1"/>
</dbReference>
<evidence type="ECO:0000256" key="3">
    <source>
        <dbReference type="ARBA" id="ARBA00023015"/>
    </source>
</evidence>
<dbReference type="Proteomes" id="UP000251431">
    <property type="component" value="Unassembled WGS sequence"/>
</dbReference>
<dbReference type="InterPro" id="IPR036388">
    <property type="entry name" value="WH-like_DNA-bd_sf"/>
</dbReference>
<comment type="subcellular location">
    <subcellularLocation>
        <location evidence="1">Cytoplasm</location>
    </subcellularLocation>
</comment>
<dbReference type="PANTHER" id="PTHR35807">
    <property type="entry name" value="TRANSCRIPTIONAL REGULATOR REDD-RELATED"/>
    <property type="match status" value="1"/>
</dbReference>
<evidence type="ECO:0000256" key="2">
    <source>
        <dbReference type="ARBA" id="ARBA00023012"/>
    </source>
</evidence>
<keyword evidence="6" id="KW-0597">Phosphoprotein</keyword>
<evidence type="ECO:0000256" key="6">
    <source>
        <dbReference type="PROSITE-ProRule" id="PRU00169"/>
    </source>
</evidence>
<dbReference type="InterPro" id="IPR001789">
    <property type="entry name" value="Sig_transdc_resp-reg_receiver"/>
</dbReference>
<feature type="domain" description="Response regulatory" evidence="7">
    <location>
        <begin position="2"/>
        <end position="118"/>
    </location>
</feature>
<dbReference type="GO" id="GO:0005737">
    <property type="term" value="C:cytoplasm"/>
    <property type="evidence" value="ECO:0007669"/>
    <property type="project" value="UniProtKB-SubCell"/>
</dbReference>
<dbReference type="EMBL" id="UAQE01000001">
    <property type="protein sequence ID" value="SPT96143.1"/>
    <property type="molecule type" value="Genomic_DNA"/>
</dbReference>
<dbReference type="GO" id="GO:0000160">
    <property type="term" value="P:phosphorelay signal transduction system"/>
    <property type="evidence" value="ECO:0007669"/>
    <property type="project" value="UniProtKB-KW"/>
</dbReference>
<evidence type="ECO:0000256" key="4">
    <source>
        <dbReference type="ARBA" id="ARBA00023125"/>
    </source>
</evidence>
<keyword evidence="2" id="KW-0902">Two-component regulatory system</keyword>
<dbReference type="SUPFAM" id="SSF52172">
    <property type="entry name" value="CheY-like"/>
    <property type="match status" value="1"/>
</dbReference>
<dbReference type="SMART" id="SM00448">
    <property type="entry name" value="REC"/>
    <property type="match status" value="1"/>
</dbReference>
<keyword evidence="4" id="KW-0238">DNA-binding</keyword>
<dbReference type="AlphaFoldDB" id="A0A2X0XFT2"/>